<accession>A0AAW2EK06</accession>
<name>A0AAW2EK06_9HYME</name>
<dbReference type="Proteomes" id="UP001430953">
    <property type="component" value="Unassembled WGS sequence"/>
</dbReference>
<comment type="caution">
    <text evidence="2">The sequence shown here is derived from an EMBL/GenBank/DDBJ whole genome shotgun (WGS) entry which is preliminary data.</text>
</comment>
<feature type="transmembrane region" description="Helical" evidence="1">
    <location>
        <begin position="66"/>
        <end position="86"/>
    </location>
</feature>
<protein>
    <submittedName>
        <fullName evidence="2">Uncharacterized protein</fullName>
    </submittedName>
</protein>
<evidence type="ECO:0000256" key="1">
    <source>
        <dbReference type="SAM" id="Phobius"/>
    </source>
</evidence>
<dbReference type="AlphaFoldDB" id="A0AAW2EK06"/>
<proteinExistence type="predicted"/>
<evidence type="ECO:0000313" key="2">
    <source>
        <dbReference type="EMBL" id="KAL0104064.1"/>
    </source>
</evidence>
<evidence type="ECO:0000313" key="3">
    <source>
        <dbReference type="Proteomes" id="UP001430953"/>
    </source>
</evidence>
<keyword evidence="1" id="KW-0472">Membrane</keyword>
<keyword evidence="3" id="KW-1185">Reference proteome</keyword>
<dbReference type="EMBL" id="JADYXP020000020">
    <property type="protein sequence ID" value="KAL0104064.1"/>
    <property type="molecule type" value="Genomic_DNA"/>
</dbReference>
<gene>
    <name evidence="2" type="ORF">PUN28_017036</name>
</gene>
<organism evidence="2 3">
    <name type="scientific">Cardiocondyla obscurior</name>
    <dbReference type="NCBI Taxonomy" id="286306"/>
    <lineage>
        <taxon>Eukaryota</taxon>
        <taxon>Metazoa</taxon>
        <taxon>Ecdysozoa</taxon>
        <taxon>Arthropoda</taxon>
        <taxon>Hexapoda</taxon>
        <taxon>Insecta</taxon>
        <taxon>Pterygota</taxon>
        <taxon>Neoptera</taxon>
        <taxon>Endopterygota</taxon>
        <taxon>Hymenoptera</taxon>
        <taxon>Apocrita</taxon>
        <taxon>Aculeata</taxon>
        <taxon>Formicoidea</taxon>
        <taxon>Formicidae</taxon>
        <taxon>Myrmicinae</taxon>
        <taxon>Cardiocondyla</taxon>
    </lineage>
</organism>
<keyword evidence="1" id="KW-0812">Transmembrane</keyword>
<sequence>MTLERDAHVYASGKGSAKDSIHYYYTNCVYTFHVLKSTRLSHDRLLRLALPRNKCEICKNYESINIYIYICICIYKILLIGCTIYVRASMKILPYRDYETDKAIRYSF</sequence>
<keyword evidence="1" id="KW-1133">Transmembrane helix</keyword>
<reference evidence="2 3" key="1">
    <citation type="submission" date="2023-03" db="EMBL/GenBank/DDBJ databases">
        <title>High recombination rates correlate with genetic variation in Cardiocondyla obscurior ants.</title>
        <authorList>
            <person name="Errbii M."/>
        </authorList>
    </citation>
    <scope>NUCLEOTIDE SEQUENCE [LARGE SCALE GENOMIC DNA]</scope>
    <source>
        <strain evidence="2">Alpha-2009</strain>
        <tissue evidence="2">Whole body</tissue>
    </source>
</reference>